<accession>A0A9D1JN21</accession>
<reference evidence="1" key="1">
    <citation type="submission" date="2020-10" db="EMBL/GenBank/DDBJ databases">
        <authorList>
            <person name="Gilroy R."/>
        </authorList>
    </citation>
    <scope>NUCLEOTIDE SEQUENCE</scope>
    <source>
        <strain evidence="1">6276</strain>
    </source>
</reference>
<name>A0A9D1JN21_9BACT</name>
<reference evidence="1" key="2">
    <citation type="journal article" date="2021" name="PeerJ">
        <title>Extensive microbial diversity within the chicken gut microbiome revealed by metagenomics and culture.</title>
        <authorList>
            <person name="Gilroy R."/>
            <person name="Ravi A."/>
            <person name="Getino M."/>
            <person name="Pursley I."/>
            <person name="Horton D.L."/>
            <person name="Alikhan N.F."/>
            <person name="Baker D."/>
            <person name="Gharbi K."/>
            <person name="Hall N."/>
            <person name="Watson M."/>
            <person name="Adriaenssens E.M."/>
            <person name="Foster-Nyarko E."/>
            <person name="Jarju S."/>
            <person name="Secka A."/>
            <person name="Antonio M."/>
            <person name="Oren A."/>
            <person name="Chaudhuri R.R."/>
            <person name="La Ragione R."/>
            <person name="Hildebrand F."/>
            <person name="Pallen M.J."/>
        </authorList>
    </citation>
    <scope>NUCLEOTIDE SEQUENCE</scope>
    <source>
        <strain evidence="1">6276</strain>
    </source>
</reference>
<evidence type="ECO:0000313" key="2">
    <source>
        <dbReference type="Proteomes" id="UP000823928"/>
    </source>
</evidence>
<dbReference type="AlphaFoldDB" id="A0A9D1JN21"/>
<evidence type="ECO:0000313" key="1">
    <source>
        <dbReference type="EMBL" id="HIS36617.1"/>
    </source>
</evidence>
<organism evidence="1 2">
    <name type="scientific">Candidatus Scatousia excrementigallinarum</name>
    <dbReference type="NCBI Taxonomy" id="2840935"/>
    <lineage>
        <taxon>Bacteria</taxon>
        <taxon>Candidatus Scatousia</taxon>
    </lineage>
</organism>
<sequence>MVDDLQKIYDFFNLYYNDDKTTMKELSKDTEHNCYLVSDLSEAFNFDSIKKKCVRSDIASADALYFGKNDKLFLIEFKNGNKIKTFRSECKTKGIHSKVILRYILSYLNLSVNLSNIKLHYVVVINSTSAGLPSSAYGAALASRLPSNNQTKFISYLTPELIGVPVLGQLEYYDNVDVWVDIQFPKKLTA</sequence>
<gene>
    <name evidence="1" type="ORF">IAC10_08320</name>
</gene>
<proteinExistence type="predicted"/>
<protein>
    <submittedName>
        <fullName evidence="1">Uncharacterized protein</fullName>
    </submittedName>
</protein>
<dbReference type="Proteomes" id="UP000823928">
    <property type="component" value="Unassembled WGS sequence"/>
</dbReference>
<dbReference type="EMBL" id="DVIU01000164">
    <property type="protein sequence ID" value="HIS36617.1"/>
    <property type="molecule type" value="Genomic_DNA"/>
</dbReference>
<comment type="caution">
    <text evidence="1">The sequence shown here is derived from an EMBL/GenBank/DDBJ whole genome shotgun (WGS) entry which is preliminary data.</text>
</comment>